<dbReference type="AlphaFoldDB" id="A0A814SH84"/>
<dbReference type="EMBL" id="CAJNOQ010006741">
    <property type="protein sequence ID" value="CAF1146004.1"/>
    <property type="molecule type" value="Genomic_DNA"/>
</dbReference>
<protein>
    <submittedName>
        <fullName evidence="2">Uncharacterized protein</fullName>
    </submittedName>
</protein>
<dbReference type="Proteomes" id="UP000663829">
    <property type="component" value="Unassembled WGS sequence"/>
</dbReference>
<dbReference type="Proteomes" id="UP000681722">
    <property type="component" value="Unassembled WGS sequence"/>
</dbReference>
<dbReference type="EMBL" id="CAJOBC010006741">
    <property type="protein sequence ID" value="CAF3909584.1"/>
    <property type="molecule type" value="Genomic_DNA"/>
</dbReference>
<reference evidence="2" key="1">
    <citation type="submission" date="2021-02" db="EMBL/GenBank/DDBJ databases">
        <authorList>
            <person name="Nowell W R."/>
        </authorList>
    </citation>
    <scope>NUCLEOTIDE SEQUENCE</scope>
</reference>
<accession>A0A814SH84</accession>
<feature type="region of interest" description="Disordered" evidence="1">
    <location>
        <begin position="185"/>
        <end position="208"/>
    </location>
</feature>
<sequence>YRIMSLETYCTCYVGSSLGVEYQFPSIKHFSNIHSCVQDILHMKDVNIQLFIPADMTIIEIVKELLTQVHISIVMVYILNRKNEFLWQQFDDISHQLSKFHKPFAYQTLKAFLITLTGTNINTQSDNHPLDKHALLRCLTELHQDVRKKREQLLMNKSSQSFENITNTTDNVLIATQLSSFYETDSCQSPPPQLGKCHSEEEEEEKNV</sequence>
<evidence type="ECO:0000313" key="3">
    <source>
        <dbReference type="EMBL" id="CAF3909584.1"/>
    </source>
</evidence>
<evidence type="ECO:0000313" key="4">
    <source>
        <dbReference type="Proteomes" id="UP000663829"/>
    </source>
</evidence>
<evidence type="ECO:0000256" key="1">
    <source>
        <dbReference type="SAM" id="MobiDB-lite"/>
    </source>
</evidence>
<organism evidence="2 4">
    <name type="scientific">Didymodactylos carnosus</name>
    <dbReference type="NCBI Taxonomy" id="1234261"/>
    <lineage>
        <taxon>Eukaryota</taxon>
        <taxon>Metazoa</taxon>
        <taxon>Spiralia</taxon>
        <taxon>Gnathifera</taxon>
        <taxon>Rotifera</taxon>
        <taxon>Eurotatoria</taxon>
        <taxon>Bdelloidea</taxon>
        <taxon>Philodinida</taxon>
        <taxon>Philodinidae</taxon>
        <taxon>Didymodactylos</taxon>
    </lineage>
</organism>
<keyword evidence="4" id="KW-1185">Reference proteome</keyword>
<evidence type="ECO:0000313" key="2">
    <source>
        <dbReference type="EMBL" id="CAF1146004.1"/>
    </source>
</evidence>
<gene>
    <name evidence="2" type="ORF">GPM918_LOCUS20932</name>
    <name evidence="3" type="ORF">SRO942_LOCUS20929</name>
</gene>
<name>A0A814SH84_9BILA</name>
<proteinExistence type="predicted"/>
<feature type="non-terminal residue" evidence="2">
    <location>
        <position position="1"/>
    </location>
</feature>
<comment type="caution">
    <text evidence="2">The sequence shown here is derived from an EMBL/GenBank/DDBJ whole genome shotgun (WGS) entry which is preliminary data.</text>
</comment>